<name>A0A0A7FS50_9CLOT</name>
<dbReference type="STRING" id="1561.NPD11_993"/>
<dbReference type="KEGG" id="cbv:U729_2019"/>
<dbReference type="InterPro" id="IPR019734">
    <property type="entry name" value="TPR_rpt"/>
</dbReference>
<dbReference type="RefSeq" id="WP_039314379.1">
    <property type="nucleotide sequence ID" value="NZ_CP006905.1"/>
</dbReference>
<dbReference type="PROSITE" id="PS50005">
    <property type="entry name" value="TPR"/>
    <property type="match status" value="1"/>
</dbReference>
<dbReference type="AlphaFoldDB" id="A0A0A7FS50"/>
<keyword evidence="2 3" id="KW-0802">TPR repeat</keyword>
<dbReference type="SUPFAM" id="SSF48452">
    <property type="entry name" value="TPR-like"/>
    <property type="match status" value="2"/>
</dbReference>
<reference evidence="5 6" key="1">
    <citation type="journal article" date="2015" name="Infect. Genet. Evol.">
        <title>Genomic sequences of six botulinum neurotoxin-producing strains representing three clostridial species illustrate the mobility and diversity of botulinum neurotoxin genes.</title>
        <authorList>
            <person name="Smith T.J."/>
            <person name="Hill K.K."/>
            <person name="Xie G."/>
            <person name="Foley B.T."/>
            <person name="Williamson C.H."/>
            <person name="Foster J.T."/>
            <person name="Johnson S.L."/>
            <person name="Chertkov O."/>
            <person name="Teshima H."/>
            <person name="Gibbons H.S."/>
            <person name="Johnsky L.A."/>
            <person name="Karavis M.A."/>
            <person name="Smith L.A."/>
        </authorList>
    </citation>
    <scope>NUCLEOTIDE SEQUENCE [LARGE SCALE GENOMIC DNA]</scope>
    <source>
        <strain evidence="5">Sullivan</strain>
    </source>
</reference>
<dbReference type="Proteomes" id="UP000030635">
    <property type="component" value="Chromosome"/>
</dbReference>
<keyword evidence="4" id="KW-0812">Transmembrane</keyword>
<feature type="repeat" description="TPR" evidence="3">
    <location>
        <begin position="467"/>
        <end position="500"/>
    </location>
</feature>
<dbReference type="eggNOG" id="COG0457">
    <property type="taxonomic scope" value="Bacteria"/>
</dbReference>
<evidence type="ECO:0000256" key="4">
    <source>
        <dbReference type="SAM" id="Phobius"/>
    </source>
</evidence>
<dbReference type="PANTHER" id="PTHR44186:SF1">
    <property type="entry name" value="BARDET-BIEDL SYNDROME 4 PROTEIN"/>
    <property type="match status" value="1"/>
</dbReference>
<accession>A0A0A7FS50</accession>
<gene>
    <name evidence="5" type="ORF">U729_2019</name>
</gene>
<dbReference type="InterPro" id="IPR011990">
    <property type="entry name" value="TPR-like_helical_dom_sf"/>
</dbReference>
<sequence>MKSLVNKLGEKYTKIVEKRPFVESIITISYTMIFALIVVLTSKLLVGEKIELMPNEVESSYYLGNYDNALEEYSKKESDKKWPIWTVKRAEIYSLKGEKALSNSLLEKAYRQRNDLIEKKGKAKFKEEDKKLGNYITFTYLMNGEYEKAEQYGEDFLKTDSDNEKLKKTIISVYLAKGEKEKAKNILKDIKLEDTAYDISIFANLNLILDNNEEIYKLLKKSFEKDNNDIRLLDVIDQITECKEEDIIRQFENHYNEDKNSDMNKIFISRIYSADESKLEEANNILDSVSDENKDCLLVHAIKIDINKKLNKDYKDNIEYLKEEFEDNYGANYIIAEDYLKDENFEKTIEYGMKCLKLNGEYSKVYGELFNNMLIKQNNIEAIPSYLRRSMYYEPFNYNIIENTAKFYDESKQDIETAYDYYKLASKIEEKRANNYYNMAVINIKKEDDKSAIENLEHLVSVDNSNDDYYNLLGAYYLKHNNMDKAIENLKKAYNINKNNIKVLNNAAIYYAIHVEDIGRAYENIKSAEELKGGLEELLIKSSIKSNYDTIKSANKQLEDGNYKKIDISQVEILY</sequence>
<keyword evidence="1" id="KW-0677">Repeat</keyword>
<keyword evidence="4" id="KW-1133">Transmembrane helix</keyword>
<organism evidence="5 6">
    <name type="scientific">Clostridium baratii str. Sullivan</name>
    <dbReference type="NCBI Taxonomy" id="1415775"/>
    <lineage>
        <taxon>Bacteria</taxon>
        <taxon>Bacillati</taxon>
        <taxon>Bacillota</taxon>
        <taxon>Clostridia</taxon>
        <taxon>Eubacteriales</taxon>
        <taxon>Clostridiaceae</taxon>
        <taxon>Clostridium</taxon>
    </lineage>
</organism>
<evidence type="ECO:0000313" key="6">
    <source>
        <dbReference type="Proteomes" id="UP000030635"/>
    </source>
</evidence>
<evidence type="ECO:0000256" key="2">
    <source>
        <dbReference type="ARBA" id="ARBA00022803"/>
    </source>
</evidence>
<dbReference type="SMART" id="SM00028">
    <property type="entry name" value="TPR"/>
    <property type="match status" value="3"/>
</dbReference>
<dbReference type="Gene3D" id="1.25.40.10">
    <property type="entry name" value="Tetratricopeptide repeat domain"/>
    <property type="match status" value="2"/>
</dbReference>
<dbReference type="EMBL" id="CP006905">
    <property type="protein sequence ID" value="AIY82368.1"/>
    <property type="molecule type" value="Genomic_DNA"/>
</dbReference>
<feature type="transmembrane region" description="Helical" evidence="4">
    <location>
        <begin position="21"/>
        <end position="46"/>
    </location>
</feature>
<dbReference type="PANTHER" id="PTHR44186">
    <property type="match status" value="1"/>
</dbReference>
<protein>
    <submittedName>
        <fullName evidence="5">TPR repeat family protein</fullName>
    </submittedName>
</protein>
<dbReference type="OrthoDB" id="1949098at2"/>
<evidence type="ECO:0000256" key="3">
    <source>
        <dbReference type="PROSITE-ProRule" id="PRU00339"/>
    </source>
</evidence>
<dbReference type="HOGENOM" id="CLU_443914_0_0_9"/>
<evidence type="ECO:0000313" key="5">
    <source>
        <dbReference type="EMBL" id="AIY82368.1"/>
    </source>
</evidence>
<keyword evidence="6" id="KW-1185">Reference proteome</keyword>
<evidence type="ECO:0000256" key="1">
    <source>
        <dbReference type="ARBA" id="ARBA00022737"/>
    </source>
</evidence>
<keyword evidence="4" id="KW-0472">Membrane</keyword>
<proteinExistence type="predicted"/>